<accession>A0ABX9WB34</accession>
<evidence type="ECO:0000256" key="2">
    <source>
        <dbReference type="ARBA" id="ARBA00023125"/>
    </source>
</evidence>
<keyword evidence="2" id="KW-0238">DNA-binding</keyword>
<sequence>MGADRPQGDRVPVLTAAALQRAEAEVLAARLRVVAEPTRLMLLSMIHAAPGGEASVGDLAAPIGLTQPTVSYHLRALTEAGLVARDRRGTWVFYSLVPGALQQVRDLLG</sequence>
<dbReference type="PROSITE" id="PS50987">
    <property type="entry name" value="HTH_ARSR_2"/>
    <property type="match status" value="1"/>
</dbReference>
<dbReference type="SUPFAM" id="SSF46785">
    <property type="entry name" value="Winged helix' DNA-binding domain"/>
    <property type="match status" value="1"/>
</dbReference>
<dbReference type="InterPro" id="IPR001845">
    <property type="entry name" value="HTH_ArsR_DNA-bd_dom"/>
</dbReference>
<evidence type="ECO:0000313" key="6">
    <source>
        <dbReference type="Proteomes" id="UP000280698"/>
    </source>
</evidence>
<dbReference type="Gene3D" id="1.10.10.10">
    <property type="entry name" value="Winged helix-like DNA-binding domain superfamily/Winged helix DNA-binding domain"/>
    <property type="match status" value="1"/>
</dbReference>
<protein>
    <submittedName>
        <fullName evidence="5">Transcriptional regulator</fullName>
    </submittedName>
</protein>
<feature type="domain" description="HTH arsR-type" evidence="4">
    <location>
        <begin position="19"/>
        <end position="109"/>
    </location>
</feature>
<dbReference type="InterPro" id="IPR036390">
    <property type="entry name" value="WH_DNA-bd_sf"/>
</dbReference>
<dbReference type="NCBIfam" id="NF033788">
    <property type="entry name" value="HTH_metalloreg"/>
    <property type="match status" value="1"/>
</dbReference>
<dbReference type="PANTHER" id="PTHR33154:SF18">
    <property type="entry name" value="ARSENICAL RESISTANCE OPERON REPRESSOR"/>
    <property type="match status" value="1"/>
</dbReference>
<name>A0ABX9WB34_9ACTN</name>
<dbReference type="InterPro" id="IPR011991">
    <property type="entry name" value="ArsR-like_HTH"/>
</dbReference>
<dbReference type="Pfam" id="PF12840">
    <property type="entry name" value="HTH_20"/>
    <property type="match status" value="1"/>
</dbReference>
<proteinExistence type="predicted"/>
<dbReference type="InterPro" id="IPR036388">
    <property type="entry name" value="WH-like_DNA-bd_sf"/>
</dbReference>
<dbReference type="PANTHER" id="PTHR33154">
    <property type="entry name" value="TRANSCRIPTIONAL REGULATOR, ARSR FAMILY"/>
    <property type="match status" value="1"/>
</dbReference>
<dbReference type="CDD" id="cd00090">
    <property type="entry name" value="HTH_ARSR"/>
    <property type="match status" value="1"/>
</dbReference>
<dbReference type="EMBL" id="RJLN01000087">
    <property type="protein sequence ID" value="RNL92004.1"/>
    <property type="molecule type" value="Genomic_DNA"/>
</dbReference>
<evidence type="ECO:0000259" key="4">
    <source>
        <dbReference type="PROSITE" id="PS50987"/>
    </source>
</evidence>
<keyword evidence="3" id="KW-0804">Transcription</keyword>
<organism evidence="5 6">
    <name type="scientific">Micromonospora solifontis</name>
    <dbReference type="NCBI Taxonomy" id="2487138"/>
    <lineage>
        <taxon>Bacteria</taxon>
        <taxon>Bacillati</taxon>
        <taxon>Actinomycetota</taxon>
        <taxon>Actinomycetes</taxon>
        <taxon>Micromonosporales</taxon>
        <taxon>Micromonosporaceae</taxon>
        <taxon>Micromonospora</taxon>
    </lineage>
</organism>
<keyword evidence="1" id="KW-0805">Transcription regulation</keyword>
<evidence type="ECO:0000256" key="3">
    <source>
        <dbReference type="ARBA" id="ARBA00023163"/>
    </source>
</evidence>
<gene>
    <name evidence="5" type="ORF">EFE23_23040</name>
</gene>
<evidence type="ECO:0000313" key="5">
    <source>
        <dbReference type="EMBL" id="RNL92004.1"/>
    </source>
</evidence>
<dbReference type="SMART" id="SM00418">
    <property type="entry name" value="HTH_ARSR"/>
    <property type="match status" value="1"/>
</dbReference>
<reference evidence="5 6" key="1">
    <citation type="submission" date="2018-11" db="EMBL/GenBank/DDBJ databases">
        <title>Micromonospora sp. PPF5-17, a new actinomycetes isolated from a hot spring soil.</title>
        <authorList>
            <person name="Thawai C."/>
        </authorList>
    </citation>
    <scope>NUCLEOTIDE SEQUENCE [LARGE SCALE GENOMIC DNA]</scope>
    <source>
        <strain evidence="5 6">PPF5-17</strain>
    </source>
</reference>
<dbReference type="Proteomes" id="UP000280698">
    <property type="component" value="Unassembled WGS sequence"/>
</dbReference>
<dbReference type="PRINTS" id="PR00778">
    <property type="entry name" value="HTHARSR"/>
</dbReference>
<evidence type="ECO:0000256" key="1">
    <source>
        <dbReference type="ARBA" id="ARBA00023015"/>
    </source>
</evidence>
<keyword evidence="6" id="KW-1185">Reference proteome</keyword>
<dbReference type="InterPro" id="IPR051081">
    <property type="entry name" value="HTH_MetalResp_TranReg"/>
</dbReference>
<comment type="caution">
    <text evidence="5">The sequence shown here is derived from an EMBL/GenBank/DDBJ whole genome shotgun (WGS) entry which is preliminary data.</text>
</comment>